<dbReference type="PANTHER" id="PTHR37533:SF2">
    <property type="entry name" value="FLAGELLAR HOOK-LENGTH CONTROL PROTEIN"/>
    <property type="match status" value="1"/>
</dbReference>
<feature type="region of interest" description="Disordered" evidence="4">
    <location>
        <begin position="174"/>
        <end position="219"/>
    </location>
</feature>
<organism evidence="6 7">
    <name type="scientific">Erwinia amylovora NBRC 12687 = CFBP 1232</name>
    <dbReference type="NCBI Taxonomy" id="1219359"/>
    <lineage>
        <taxon>Bacteria</taxon>
        <taxon>Pseudomonadati</taxon>
        <taxon>Pseudomonadota</taxon>
        <taxon>Gammaproteobacteria</taxon>
        <taxon>Enterobacterales</taxon>
        <taxon>Erwiniaceae</taxon>
        <taxon>Erwinia</taxon>
    </lineage>
</organism>
<reference evidence="6 7" key="1">
    <citation type="submission" date="2012-11" db="EMBL/GenBank/DDBJ databases">
        <authorList>
            <person name="Linke B."/>
        </authorList>
    </citation>
    <scope>NUCLEOTIDE SEQUENCE [LARGE SCALE GENOMIC DNA]</scope>
    <source>
        <strain evidence="7">CFBP 1232</strain>
    </source>
</reference>
<dbReference type="GO" id="GO:0044780">
    <property type="term" value="P:bacterial-type flagellum assembly"/>
    <property type="evidence" value="ECO:0007669"/>
    <property type="project" value="InterPro"/>
</dbReference>
<dbReference type="Gene3D" id="3.30.750.140">
    <property type="match status" value="1"/>
</dbReference>
<sequence length="421" mass="43244">MITLPTAVTSTTTPGTSILSSESSLDSRSGDDALSDTKNMPSGFVKLLGDRLLSLGHPRVTSGRAGDTADATSPGGKSALNELLARLDAPETLSALLQPAMGDSGKKDHAVSDEQPVPLAALSQSEVQALYAMLPNSVPPPASAAAGRQVPEAAADSGDKPLTLSALITAFGKTSAEKGDPGGSASAKDSDGMPLAKSMEKPDGESKTSPAPTLQSGNPAFQQMINSASKDADKQDPTPAQNAVLTHSGLTSAATALTPATASSVSAPSTPLLNAQLGSPEWQQALGQQILMFSRNGLQTAELRLHPQDLGSIQISLKLDNDQAQLSLVSNLSQVRDALEAAIPQLRASLAESGINLGQSDVSSDAFQQGKSFHGQQEQQRNRHETPFSLANDNDGDATPMAVPASLQARASGTNAVDIFA</sequence>
<dbReference type="CDD" id="cd17470">
    <property type="entry name" value="T3SS_Flik_C"/>
    <property type="match status" value="1"/>
</dbReference>
<dbReference type="PANTHER" id="PTHR37533">
    <property type="entry name" value="FLAGELLAR HOOK-LENGTH CONTROL PROTEIN"/>
    <property type="match status" value="1"/>
</dbReference>
<dbReference type="InterPro" id="IPR052563">
    <property type="entry name" value="FliK"/>
</dbReference>
<comment type="caution">
    <text evidence="6">The sequence shown here is derived from an EMBL/GenBank/DDBJ whole genome shotgun (WGS) entry which is preliminary data.</text>
</comment>
<keyword evidence="3" id="KW-1005">Bacterial flagellum biogenesis</keyword>
<keyword evidence="6" id="KW-0969">Cilium</keyword>
<feature type="region of interest" description="Disordered" evidence="4">
    <location>
        <begin position="366"/>
        <end position="399"/>
    </location>
</feature>
<dbReference type="InterPro" id="IPR001635">
    <property type="entry name" value="Flag_hook_Flik"/>
</dbReference>
<protein>
    <submittedName>
        <fullName evidence="6">Flagellar hook-length control protein FliK</fullName>
    </submittedName>
</protein>
<feature type="compositionally biased region" description="Low complexity" evidence="4">
    <location>
        <begin position="1"/>
        <end position="27"/>
    </location>
</feature>
<feature type="domain" description="Flagellar hook-length control protein-like C-terminal" evidence="5">
    <location>
        <begin position="288"/>
        <end position="369"/>
    </location>
</feature>
<evidence type="ECO:0000313" key="7">
    <source>
        <dbReference type="Proteomes" id="UP000013111"/>
    </source>
</evidence>
<dbReference type="AlphaFoldDB" id="A0A831ES62"/>
<feature type="compositionally biased region" description="Polar residues" evidence="4">
    <location>
        <begin position="207"/>
        <end position="219"/>
    </location>
</feature>
<dbReference type="Pfam" id="PF02120">
    <property type="entry name" value="Flg_hook"/>
    <property type="match status" value="1"/>
</dbReference>
<evidence type="ECO:0000313" key="6">
    <source>
        <dbReference type="EMBL" id="CCO93484.1"/>
    </source>
</evidence>
<comment type="function">
    <text evidence="1">Controls the length of the flagellar hook.</text>
</comment>
<evidence type="ECO:0000256" key="4">
    <source>
        <dbReference type="SAM" id="MobiDB-lite"/>
    </source>
</evidence>
<proteinExistence type="inferred from homology"/>
<dbReference type="GeneID" id="97605792"/>
<feature type="region of interest" description="Disordered" evidence="4">
    <location>
        <begin position="1"/>
        <end position="41"/>
    </location>
</feature>
<reference evidence="6 7" key="2">
    <citation type="submission" date="2013-04" db="EMBL/GenBank/DDBJ databases">
        <title>Comparative genomics of 12 strains of Erwinia amylovora identifies a pan-genome with a large conserved core and provides insights into host specificity.</title>
        <authorList>
            <person name="Mann R.A."/>
            <person name="Smits T.H.M."/>
            <person name="Buehlmann A."/>
            <person name="Blom J."/>
            <person name="Goesmann A."/>
            <person name="Frey J.E."/>
            <person name="Plummer K.M."/>
            <person name="Beer S.V."/>
            <person name="Luck J."/>
            <person name="Duffy B."/>
            <person name="Rodoni B."/>
        </authorList>
    </citation>
    <scope>NUCLEOTIDE SEQUENCE [LARGE SCALE GENOMIC DNA]</scope>
    <source>
        <strain evidence="7">CFBP 1232</strain>
    </source>
</reference>
<name>A0A831ES62_ERWAM</name>
<dbReference type="EMBL" id="CAPB01000011">
    <property type="protein sequence ID" value="CCO93484.1"/>
    <property type="molecule type" value="Genomic_DNA"/>
</dbReference>
<dbReference type="PRINTS" id="PR01007">
    <property type="entry name" value="FLGHOOKFLIK"/>
</dbReference>
<keyword evidence="6" id="KW-0282">Flagellum</keyword>
<evidence type="ECO:0000256" key="3">
    <source>
        <dbReference type="ARBA" id="ARBA00022795"/>
    </source>
</evidence>
<gene>
    <name evidence="6" type="primary">flik1</name>
    <name evidence="6" type="ORF">BN437_1549</name>
</gene>
<comment type="similarity">
    <text evidence="2">Belongs to the FliK family.</text>
</comment>
<dbReference type="InterPro" id="IPR021136">
    <property type="entry name" value="Flagellar_hook_control-like_C"/>
</dbReference>
<feature type="compositionally biased region" description="Polar residues" evidence="4">
    <location>
        <begin position="366"/>
        <end position="379"/>
    </location>
</feature>
<dbReference type="InterPro" id="IPR038610">
    <property type="entry name" value="FliK-like_C_sf"/>
</dbReference>
<dbReference type="GO" id="GO:0009424">
    <property type="term" value="C:bacterial-type flagellum hook"/>
    <property type="evidence" value="ECO:0007669"/>
    <property type="project" value="InterPro"/>
</dbReference>
<evidence type="ECO:0000259" key="5">
    <source>
        <dbReference type="Pfam" id="PF02120"/>
    </source>
</evidence>
<feature type="region of interest" description="Disordered" evidence="4">
    <location>
        <begin position="57"/>
        <end position="76"/>
    </location>
</feature>
<accession>A0A831ES62</accession>
<evidence type="ECO:0000256" key="1">
    <source>
        <dbReference type="ARBA" id="ARBA00003944"/>
    </source>
</evidence>
<dbReference type="RefSeq" id="WP_004157166.1">
    <property type="nucleotide sequence ID" value="NZ_BAYW01000002.1"/>
</dbReference>
<dbReference type="Proteomes" id="UP000013111">
    <property type="component" value="Unassembled WGS sequence"/>
</dbReference>
<keyword evidence="6" id="KW-0966">Cell projection</keyword>
<evidence type="ECO:0000256" key="2">
    <source>
        <dbReference type="ARBA" id="ARBA00009149"/>
    </source>
</evidence>